<dbReference type="InterPro" id="IPR011032">
    <property type="entry name" value="GroES-like_sf"/>
</dbReference>
<dbReference type="GO" id="GO:0046872">
    <property type="term" value="F:metal ion binding"/>
    <property type="evidence" value="ECO:0007669"/>
    <property type="project" value="UniProtKB-KW"/>
</dbReference>
<gene>
    <name evidence="6" type="ORF">AJ80_07070</name>
</gene>
<dbReference type="EMBL" id="PDNA01000130">
    <property type="protein sequence ID" value="PGH11600.1"/>
    <property type="molecule type" value="Genomic_DNA"/>
</dbReference>
<dbReference type="OrthoDB" id="1560166at2759"/>
<dbReference type="Pfam" id="PF00107">
    <property type="entry name" value="ADH_zinc_N"/>
    <property type="match status" value="1"/>
</dbReference>
<comment type="caution">
    <text evidence="6">The sequence shown here is derived from an EMBL/GenBank/DDBJ whole genome shotgun (WGS) entry which is preliminary data.</text>
</comment>
<evidence type="ECO:0000256" key="4">
    <source>
        <dbReference type="ARBA" id="ARBA00023002"/>
    </source>
</evidence>
<feature type="domain" description="Alcohol dehydrogenase-like C-terminal" evidence="5">
    <location>
        <begin position="90"/>
        <end position="187"/>
    </location>
</feature>
<keyword evidence="2" id="KW-0479">Metal-binding</keyword>
<comment type="cofactor">
    <cofactor evidence="1">
        <name>Zn(2+)</name>
        <dbReference type="ChEBI" id="CHEBI:29105"/>
    </cofactor>
</comment>
<evidence type="ECO:0000259" key="5">
    <source>
        <dbReference type="Pfam" id="PF00107"/>
    </source>
</evidence>
<dbReference type="STRING" id="1447883.A0A2B7XRJ5"/>
<dbReference type="Gene3D" id="3.40.50.720">
    <property type="entry name" value="NAD(P)-binding Rossmann-like Domain"/>
    <property type="match status" value="1"/>
</dbReference>
<evidence type="ECO:0000256" key="1">
    <source>
        <dbReference type="ARBA" id="ARBA00001947"/>
    </source>
</evidence>
<dbReference type="PANTHER" id="PTHR42940:SF8">
    <property type="entry name" value="VACUOLAR PROTEIN SORTING-ASSOCIATED PROTEIN 11"/>
    <property type="match status" value="1"/>
</dbReference>
<keyword evidence="3" id="KW-0862">Zinc</keyword>
<evidence type="ECO:0000256" key="2">
    <source>
        <dbReference type="ARBA" id="ARBA00022723"/>
    </source>
</evidence>
<evidence type="ECO:0000313" key="6">
    <source>
        <dbReference type="EMBL" id="PGH11600.1"/>
    </source>
</evidence>
<dbReference type="InterPro" id="IPR013149">
    <property type="entry name" value="ADH-like_C"/>
</dbReference>
<dbReference type="InterPro" id="IPR036291">
    <property type="entry name" value="NAD(P)-bd_dom_sf"/>
</dbReference>
<dbReference type="GO" id="GO:0004022">
    <property type="term" value="F:alcohol dehydrogenase (NAD+) activity"/>
    <property type="evidence" value="ECO:0007669"/>
    <property type="project" value="TreeGrafter"/>
</dbReference>
<dbReference type="GO" id="GO:0005737">
    <property type="term" value="C:cytoplasm"/>
    <property type="evidence" value="ECO:0007669"/>
    <property type="project" value="TreeGrafter"/>
</dbReference>
<proteinExistence type="predicted"/>
<keyword evidence="4" id="KW-0560">Oxidoreductase</keyword>
<dbReference type="Gene3D" id="3.90.180.10">
    <property type="entry name" value="Medium-chain alcohol dehydrogenases, catalytic domain"/>
    <property type="match status" value="1"/>
</dbReference>
<reference evidence="6 7" key="1">
    <citation type="submission" date="2017-10" db="EMBL/GenBank/DDBJ databases">
        <title>Comparative genomics in systemic dimorphic fungi from Ajellomycetaceae.</title>
        <authorList>
            <person name="Munoz J.F."/>
            <person name="Mcewen J.G."/>
            <person name="Clay O.K."/>
            <person name="Cuomo C.A."/>
        </authorList>
    </citation>
    <scope>NUCLEOTIDE SEQUENCE [LARGE SCALE GENOMIC DNA]</scope>
    <source>
        <strain evidence="6 7">UAMH7299</strain>
    </source>
</reference>
<accession>A0A2B7XRJ5</accession>
<dbReference type="AlphaFoldDB" id="A0A2B7XRJ5"/>
<dbReference type="PANTHER" id="PTHR42940">
    <property type="entry name" value="ALCOHOL DEHYDROGENASE 1-RELATED"/>
    <property type="match status" value="1"/>
</dbReference>
<evidence type="ECO:0000313" key="7">
    <source>
        <dbReference type="Proteomes" id="UP000224634"/>
    </source>
</evidence>
<keyword evidence="7" id="KW-1185">Reference proteome</keyword>
<dbReference type="Proteomes" id="UP000224634">
    <property type="component" value="Unassembled WGS sequence"/>
</dbReference>
<sequence>MFTDMCGTCDECFSGQYRYCSDKKAIGFKDSYSGFSEYSLADPRSTVKLPNELSFESTAPLFCGGVTAYGALLRVRAKPGQLLNIIGCGGVGHLAIMFAKSMGYRVHAFDITNDKLELARKCGADQAFNSKNPPPDLEKAASTVVISGANAAYQVAADLTANHGAVVAVGIPMTDLQIPGEINILTLICLRDKRGIKLTNLT</sequence>
<evidence type="ECO:0000256" key="3">
    <source>
        <dbReference type="ARBA" id="ARBA00022833"/>
    </source>
</evidence>
<organism evidence="6 7">
    <name type="scientific">Polytolypa hystricis (strain UAMH7299)</name>
    <dbReference type="NCBI Taxonomy" id="1447883"/>
    <lineage>
        <taxon>Eukaryota</taxon>
        <taxon>Fungi</taxon>
        <taxon>Dikarya</taxon>
        <taxon>Ascomycota</taxon>
        <taxon>Pezizomycotina</taxon>
        <taxon>Eurotiomycetes</taxon>
        <taxon>Eurotiomycetidae</taxon>
        <taxon>Onygenales</taxon>
        <taxon>Onygenales incertae sedis</taxon>
        <taxon>Polytolypa</taxon>
    </lineage>
</organism>
<dbReference type="SUPFAM" id="SSF50129">
    <property type="entry name" value="GroES-like"/>
    <property type="match status" value="1"/>
</dbReference>
<dbReference type="SUPFAM" id="SSF51735">
    <property type="entry name" value="NAD(P)-binding Rossmann-fold domains"/>
    <property type="match status" value="1"/>
</dbReference>
<protein>
    <recommendedName>
        <fullName evidence="5">Alcohol dehydrogenase-like C-terminal domain-containing protein</fullName>
    </recommendedName>
</protein>
<name>A0A2B7XRJ5_POLH7</name>